<dbReference type="Proteomes" id="UP000602442">
    <property type="component" value="Unassembled WGS sequence"/>
</dbReference>
<evidence type="ECO:0000256" key="2">
    <source>
        <dbReference type="ARBA" id="ARBA00022989"/>
    </source>
</evidence>
<dbReference type="Pfam" id="PF07690">
    <property type="entry name" value="MFS_1"/>
    <property type="match status" value="1"/>
</dbReference>
<comment type="caution">
    <text evidence="6">The sequence shown here is derived from an EMBL/GenBank/DDBJ whole genome shotgun (WGS) entry which is preliminary data.</text>
</comment>
<feature type="transmembrane region" description="Helical" evidence="4">
    <location>
        <begin position="143"/>
        <end position="163"/>
    </location>
</feature>
<name>A0ABS0N6Q6_9SPHN</name>
<organism evidence="6 7">
    <name type="scientific">Aurantiacibacter sediminis</name>
    <dbReference type="NCBI Taxonomy" id="2793064"/>
    <lineage>
        <taxon>Bacteria</taxon>
        <taxon>Pseudomonadati</taxon>
        <taxon>Pseudomonadota</taxon>
        <taxon>Alphaproteobacteria</taxon>
        <taxon>Sphingomonadales</taxon>
        <taxon>Erythrobacteraceae</taxon>
        <taxon>Aurantiacibacter</taxon>
    </lineage>
</organism>
<dbReference type="RefSeq" id="WP_197922410.1">
    <property type="nucleotide sequence ID" value="NZ_CAWPTA010000009.1"/>
</dbReference>
<evidence type="ECO:0000313" key="7">
    <source>
        <dbReference type="Proteomes" id="UP000602442"/>
    </source>
</evidence>
<keyword evidence="3 4" id="KW-0472">Membrane</keyword>
<feature type="transmembrane region" description="Helical" evidence="4">
    <location>
        <begin position="78"/>
        <end position="98"/>
    </location>
</feature>
<dbReference type="SUPFAM" id="SSF103473">
    <property type="entry name" value="MFS general substrate transporter"/>
    <property type="match status" value="1"/>
</dbReference>
<dbReference type="Gene3D" id="1.20.1250.20">
    <property type="entry name" value="MFS general substrate transporter like domains"/>
    <property type="match status" value="1"/>
</dbReference>
<proteinExistence type="predicted"/>
<feature type="transmembrane region" description="Helical" evidence="4">
    <location>
        <begin position="110"/>
        <end position="131"/>
    </location>
</feature>
<evidence type="ECO:0000256" key="1">
    <source>
        <dbReference type="ARBA" id="ARBA00022692"/>
    </source>
</evidence>
<feature type="transmembrane region" description="Helical" evidence="4">
    <location>
        <begin position="190"/>
        <end position="208"/>
    </location>
</feature>
<evidence type="ECO:0000313" key="6">
    <source>
        <dbReference type="EMBL" id="MBH5323468.1"/>
    </source>
</evidence>
<protein>
    <submittedName>
        <fullName evidence="6">MFS transporter</fullName>
    </submittedName>
</protein>
<feature type="transmembrane region" description="Helical" evidence="4">
    <location>
        <begin position="276"/>
        <end position="302"/>
    </location>
</feature>
<keyword evidence="1 4" id="KW-0812">Transmembrane</keyword>
<dbReference type="InterPro" id="IPR011701">
    <property type="entry name" value="MFS"/>
</dbReference>
<feature type="domain" description="Major facilitator superfamily (MFS) profile" evidence="5">
    <location>
        <begin position="1"/>
        <end position="370"/>
    </location>
</feature>
<feature type="transmembrane region" description="Helical" evidence="4">
    <location>
        <begin position="220"/>
        <end position="238"/>
    </location>
</feature>
<dbReference type="EMBL" id="JAEANY010000004">
    <property type="protein sequence ID" value="MBH5323468.1"/>
    <property type="molecule type" value="Genomic_DNA"/>
</dbReference>
<evidence type="ECO:0000256" key="4">
    <source>
        <dbReference type="SAM" id="Phobius"/>
    </source>
</evidence>
<feature type="transmembrane region" description="Helical" evidence="4">
    <location>
        <begin position="250"/>
        <end position="270"/>
    </location>
</feature>
<dbReference type="PROSITE" id="PS50850">
    <property type="entry name" value="MFS"/>
    <property type="match status" value="1"/>
</dbReference>
<feature type="transmembrane region" description="Helical" evidence="4">
    <location>
        <begin position="25"/>
        <end position="46"/>
    </location>
</feature>
<dbReference type="PANTHER" id="PTHR11360">
    <property type="entry name" value="MONOCARBOXYLATE TRANSPORTER"/>
    <property type="match status" value="1"/>
</dbReference>
<accession>A0ABS0N6Q6</accession>
<evidence type="ECO:0000256" key="3">
    <source>
        <dbReference type="ARBA" id="ARBA00023136"/>
    </source>
</evidence>
<keyword evidence="2 4" id="KW-1133">Transmembrane helix</keyword>
<dbReference type="InterPro" id="IPR036259">
    <property type="entry name" value="MFS_trans_sf"/>
</dbReference>
<gene>
    <name evidence="6" type="ORF">I5L03_12835</name>
</gene>
<evidence type="ECO:0000259" key="5">
    <source>
        <dbReference type="PROSITE" id="PS50850"/>
    </source>
</evidence>
<sequence>MLGFVFSFFLAPLSAEFGWSRSAISMALFLIPASALVMPVVGALIDKHGGFRVVVPSILMLSAGYVLVTFVSGAIWTFYAALALTLVLGIASGPIAYSRAVAGAFSKARGMALALALSGSSISAILLPPAVEWLISNEGWRAGFLFLAAVATIFGLPAAWIGLRGRSVEQPSETKSAPISIVQHLRSRHLPLLMGAVFFTGLPVFGLVSQLRALLDDRGFSTGEAVFTVSLVGGAVLVGRIATGLLIDRIWAPGVAAAIVLLAMIGAVLLTQSDAVFWLTATGVFLIAMAQGAELDLIAFLTARYFGMEAFGRLYSFVYLAFAISLPVGATLFAASFDIVGSYSLALYMSAAGFALAAALFLALGQYPVAQKAET</sequence>
<feature type="transmembrane region" description="Helical" evidence="4">
    <location>
        <begin position="343"/>
        <end position="364"/>
    </location>
</feature>
<keyword evidence="7" id="KW-1185">Reference proteome</keyword>
<reference evidence="6 7" key="1">
    <citation type="submission" date="2020-11" db="EMBL/GenBank/DDBJ databases">
        <title>Erythrobacter sediminis sp. nov., a marine bacterium from a tidal flat of Garorim Bay.</title>
        <authorList>
            <person name="Kim D."/>
            <person name="Yoo Y."/>
            <person name="Kim J.-J."/>
        </authorList>
    </citation>
    <scope>NUCLEOTIDE SEQUENCE [LARGE SCALE GENOMIC DNA]</scope>
    <source>
        <strain evidence="6 7">JGD-13</strain>
    </source>
</reference>
<feature type="transmembrane region" description="Helical" evidence="4">
    <location>
        <begin position="53"/>
        <end position="72"/>
    </location>
</feature>
<dbReference type="InterPro" id="IPR050327">
    <property type="entry name" value="Proton-linked_MCT"/>
</dbReference>
<dbReference type="InterPro" id="IPR020846">
    <property type="entry name" value="MFS_dom"/>
</dbReference>
<feature type="transmembrane region" description="Helical" evidence="4">
    <location>
        <begin position="314"/>
        <end position="337"/>
    </location>
</feature>
<dbReference type="PANTHER" id="PTHR11360:SF284">
    <property type="entry name" value="EG:103B4.3 PROTEIN-RELATED"/>
    <property type="match status" value="1"/>
</dbReference>